<comment type="caution">
    <text evidence="3">The sequence shown here is derived from an EMBL/GenBank/DDBJ whole genome shotgun (WGS) entry which is preliminary data.</text>
</comment>
<dbReference type="VEuPathDB" id="FungiDB:PSHT_08787"/>
<evidence type="ECO:0000313" key="4">
    <source>
        <dbReference type="Proteomes" id="UP000239156"/>
    </source>
</evidence>
<name>A0A2S4VBJ1_9BASI</name>
<sequence>MPPKKSSAKSTQASSRRPKAPRLLGPGQPPSMTPQSSTSTIHTTNGTQATNLTVSTQASNTTGGTQASNTTGETQASKTSGGTQASDPTGAAQASDTTGATQASETASGTQASDSTGATQASDTTGVTQASDTTGGTQMTSGTHSTDSISGTQATASNGASQSTVSGGTPKPNVNASWTDANDVTMVHTLIDEKAIHPSALNGFKPSSWAQVLKALAGSEKLTNSKPKDVASCKARWYALKRLYSSFKTVKNMSGAGWDETTKMVVLPKHTWEELALNTSPAGKDLSRWEKQAFPLFCDLVNLVEPGSAKGDLAETTADDGPTASGDIGNDIPPDSPVDLEGKENDLDDDEAEVTVATVSSTQSPSKRKRGSAISPDVFFSELKAMSTSLAESMSAPIPPISFMPSSPQTSIHMQACVLVQKDPGLEPDQIFKAIDFLGVDKNADIYVSLSEILLPTWLQMKMGDQLGSD</sequence>
<dbReference type="Proteomes" id="UP000239156">
    <property type="component" value="Unassembled WGS sequence"/>
</dbReference>
<reference evidence="3" key="1">
    <citation type="submission" date="2017-12" db="EMBL/GenBank/DDBJ databases">
        <title>Gene loss provides genomic basis for host adaptation in cereal stripe rust fungi.</title>
        <authorList>
            <person name="Xia C."/>
        </authorList>
    </citation>
    <scope>NUCLEOTIDE SEQUENCE [LARGE SCALE GENOMIC DNA]</scope>
    <source>
        <strain evidence="3">93-210</strain>
    </source>
</reference>
<feature type="compositionally biased region" description="Polar residues" evidence="1">
    <location>
        <begin position="41"/>
        <end position="177"/>
    </location>
</feature>
<feature type="compositionally biased region" description="Low complexity" evidence="1">
    <location>
        <begin position="1"/>
        <end position="15"/>
    </location>
</feature>
<gene>
    <name evidence="3" type="ORF">PSTT_08673</name>
</gene>
<protein>
    <recommendedName>
        <fullName evidence="2">Myb/SANT-like domain-containing protein</fullName>
    </recommendedName>
</protein>
<dbReference type="EMBL" id="PKSL01000081">
    <property type="protein sequence ID" value="POW06848.1"/>
    <property type="molecule type" value="Genomic_DNA"/>
</dbReference>
<feature type="region of interest" description="Disordered" evidence="1">
    <location>
        <begin position="311"/>
        <end position="349"/>
    </location>
</feature>
<dbReference type="PANTHER" id="PTHR46929">
    <property type="entry name" value="EXPRESSED PROTEIN"/>
    <property type="match status" value="1"/>
</dbReference>
<evidence type="ECO:0000259" key="2">
    <source>
        <dbReference type="Pfam" id="PF12776"/>
    </source>
</evidence>
<dbReference type="InterPro" id="IPR024752">
    <property type="entry name" value="Myb/SANT-like_dom"/>
</dbReference>
<evidence type="ECO:0000256" key="1">
    <source>
        <dbReference type="SAM" id="MobiDB-lite"/>
    </source>
</evidence>
<dbReference type="VEuPathDB" id="FungiDB:PSTT_08673"/>
<accession>A0A2S4VBJ1</accession>
<keyword evidence="4" id="KW-1185">Reference proteome</keyword>
<dbReference type="PANTHER" id="PTHR46929:SF3">
    <property type="entry name" value="MYB_SANT-LIKE DOMAIN-CONTAINING PROTEIN"/>
    <property type="match status" value="1"/>
</dbReference>
<dbReference type="Pfam" id="PF12776">
    <property type="entry name" value="Myb_DNA-bind_3"/>
    <property type="match status" value="1"/>
</dbReference>
<feature type="domain" description="Myb/SANT-like" evidence="2">
    <location>
        <begin position="177"/>
        <end position="274"/>
    </location>
</feature>
<proteinExistence type="predicted"/>
<evidence type="ECO:0000313" key="3">
    <source>
        <dbReference type="EMBL" id="POW06848.1"/>
    </source>
</evidence>
<organism evidence="3 4">
    <name type="scientific">Puccinia striiformis</name>
    <dbReference type="NCBI Taxonomy" id="27350"/>
    <lineage>
        <taxon>Eukaryota</taxon>
        <taxon>Fungi</taxon>
        <taxon>Dikarya</taxon>
        <taxon>Basidiomycota</taxon>
        <taxon>Pucciniomycotina</taxon>
        <taxon>Pucciniomycetes</taxon>
        <taxon>Pucciniales</taxon>
        <taxon>Pucciniaceae</taxon>
        <taxon>Puccinia</taxon>
    </lineage>
</organism>
<dbReference type="AlphaFoldDB" id="A0A2S4VBJ1"/>
<feature type="region of interest" description="Disordered" evidence="1">
    <location>
        <begin position="1"/>
        <end position="177"/>
    </location>
</feature>